<dbReference type="STRING" id="105351.A0A401KPT4"/>
<comment type="caution">
    <text evidence="1">The sequence shown here is derived from an EMBL/GenBank/DDBJ whole genome shotgun (WGS) entry which is preliminary data.</text>
</comment>
<gene>
    <name evidence="1" type="ORF">AAWM_04134</name>
</gene>
<accession>A0A401KPT4</accession>
<reference evidence="1 2" key="1">
    <citation type="submission" date="2016-09" db="EMBL/GenBank/DDBJ databases">
        <title>Aspergillus awamori IFM 58123T.</title>
        <authorList>
            <person name="Kusuya Y."/>
            <person name="Shimizu M."/>
            <person name="Takahashi H."/>
            <person name="Yaguchi T."/>
        </authorList>
    </citation>
    <scope>NUCLEOTIDE SEQUENCE [LARGE SCALE GENOMIC DNA]</scope>
    <source>
        <strain evidence="1 2">IFM 58123</strain>
    </source>
</reference>
<keyword evidence="2" id="KW-1185">Reference proteome</keyword>
<organism evidence="1 2">
    <name type="scientific">Aspergillus awamori</name>
    <name type="common">Black koji mold</name>
    <dbReference type="NCBI Taxonomy" id="105351"/>
    <lineage>
        <taxon>Eukaryota</taxon>
        <taxon>Fungi</taxon>
        <taxon>Dikarya</taxon>
        <taxon>Ascomycota</taxon>
        <taxon>Pezizomycotina</taxon>
        <taxon>Eurotiomycetes</taxon>
        <taxon>Eurotiomycetidae</taxon>
        <taxon>Eurotiales</taxon>
        <taxon>Aspergillaceae</taxon>
        <taxon>Aspergillus</taxon>
    </lineage>
</organism>
<evidence type="ECO:0000313" key="2">
    <source>
        <dbReference type="Proteomes" id="UP000286921"/>
    </source>
</evidence>
<name>A0A401KPT4_ASPAW</name>
<proteinExistence type="predicted"/>
<protein>
    <submittedName>
        <fullName evidence="1">Uncharacterized protein</fullName>
    </submittedName>
</protein>
<dbReference type="Proteomes" id="UP000286921">
    <property type="component" value="Unassembled WGS sequence"/>
</dbReference>
<dbReference type="AlphaFoldDB" id="A0A401KPT4"/>
<evidence type="ECO:0000313" key="1">
    <source>
        <dbReference type="EMBL" id="GCB21249.1"/>
    </source>
</evidence>
<sequence>MQNIDSDGRAGYFNHTMPAIQQAQLGPAGLGQQPVNNAYFSSVVVDPTAAFQSIDPVNINQTLIGYPTAAAPPQAIVNQQPSHMMQPCDANPPRVEIPEQLFLNLPQIVPFEAAAPPAPDYGAYEGYSPDGFVNKATPFS</sequence>
<dbReference type="EMBL" id="BDHI01000007">
    <property type="protein sequence ID" value="GCB21249.1"/>
    <property type="molecule type" value="Genomic_DNA"/>
</dbReference>